<evidence type="ECO:0000313" key="2">
    <source>
        <dbReference type="EMBL" id="GBF33470.1"/>
    </source>
</evidence>
<sequence>MAHIIFFYIFYIMNNLLSLNNYHIILSINDLHGLIIIIDYGGDNMSFFNILNKALPKLQVSHNNNAGYGWVNQSFFFNDEESSYWYIVTHSNEYAFKKANFDWLESNARVITNSSKIFVAWNNRHRITYWLAVQEKAEPGNMMPGSQKKGMAMKKMKQQVTG</sequence>
<feature type="compositionally biased region" description="Basic residues" evidence="1">
    <location>
        <begin position="151"/>
        <end position="162"/>
    </location>
</feature>
<organism evidence="2 3">
    <name type="scientific">Desulfocucumis palustris</name>
    <dbReference type="NCBI Taxonomy" id="1898651"/>
    <lineage>
        <taxon>Bacteria</taxon>
        <taxon>Bacillati</taxon>
        <taxon>Bacillota</taxon>
        <taxon>Clostridia</taxon>
        <taxon>Eubacteriales</taxon>
        <taxon>Desulfocucumaceae</taxon>
        <taxon>Desulfocucumis</taxon>
    </lineage>
</organism>
<keyword evidence="3" id="KW-1185">Reference proteome</keyword>
<protein>
    <submittedName>
        <fullName evidence="2">Uncharacterized protein</fullName>
    </submittedName>
</protein>
<evidence type="ECO:0000313" key="3">
    <source>
        <dbReference type="Proteomes" id="UP000239549"/>
    </source>
</evidence>
<reference evidence="3" key="1">
    <citation type="submission" date="2018-02" db="EMBL/GenBank/DDBJ databases">
        <title>Genome sequence of Desulfocucumis palustris strain NAW-5.</title>
        <authorList>
            <person name="Watanabe M."/>
            <person name="Kojima H."/>
            <person name="Fukui M."/>
        </authorList>
    </citation>
    <scope>NUCLEOTIDE SEQUENCE [LARGE SCALE GENOMIC DNA]</scope>
    <source>
        <strain evidence="3">NAW-5</strain>
    </source>
</reference>
<name>A0A2L2XBI1_9FIRM</name>
<proteinExistence type="predicted"/>
<comment type="caution">
    <text evidence="2">The sequence shown here is derived from an EMBL/GenBank/DDBJ whole genome shotgun (WGS) entry which is preliminary data.</text>
</comment>
<accession>A0A2L2XBI1</accession>
<evidence type="ECO:0000256" key="1">
    <source>
        <dbReference type="SAM" id="MobiDB-lite"/>
    </source>
</evidence>
<gene>
    <name evidence="2" type="ORF">DCCM_2572</name>
</gene>
<feature type="region of interest" description="Disordered" evidence="1">
    <location>
        <begin position="141"/>
        <end position="162"/>
    </location>
</feature>
<dbReference type="AlphaFoldDB" id="A0A2L2XBI1"/>
<dbReference type="EMBL" id="BFAV01000102">
    <property type="protein sequence ID" value="GBF33470.1"/>
    <property type="molecule type" value="Genomic_DNA"/>
</dbReference>
<dbReference type="Proteomes" id="UP000239549">
    <property type="component" value="Unassembled WGS sequence"/>
</dbReference>